<name>A0A0C3E8D1_9AGAM</name>
<feature type="coiled-coil region" evidence="1">
    <location>
        <begin position="80"/>
        <end position="114"/>
    </location>
</feature>
<protein>
    <recommendedName>
        <fullName evidence="5">t-SNARE coiled-coil homology domain-containing protein</fullName>
    </recommendedName>
</protein>
<keyword evidence="1" id="KW-0175">Coiled coil</keyword>
<reference evidence="3 4" key="1">
    <citation type="submission" date="2014-04" db="EMBL/GenBank/DDBJ databases">
        <authorList>
            <consortium name="DOE Joint Genome Institute"/>
            <person name="Kuo A."/>
            <person name="Kohler A."/>
            <person name="Nagy L.G."/>
            <person name="Floudas D."/>
            <person name="Copeland A."/>
            <person name="Barry K.W."/>
            <person name="Cichocki N."/>
            <person name="Veneault-Fourrey C."/>
            <person name="LaButti K."/>
            <person name="Lindquist E.A."/>
            <person name="Lipzen A."/>
            <person name="Lundell T."/>
            <person name="Morin E."/>
            <person name="Murat C."/>
            <person name="Sun H."/>
            <person name="Tunlid A."/>
            <person name="Henrissat B."/>
            <person name="Grigoriev I.V."/>
            <person name="Hibbett D.S."/>
            <person name="Martin F."/>
            <person name="Nordberg H.P."/>
            <person name="Cantor M.N."/>
            <person name="Hua S.X."/>
        </authorList>
    </citation>
    <scope>NUCLEOTIDE SEQUENCE [LARGE SCALE GENOMIC DNA]</scope>
    <source>
        <strain evidence="3 4">Foug A</strain>
    </source>
</reference>
<keyword evidence="4" id="KW-1185">Reference proteome</keyword>
<organism evidence="3 4">
    <name type="scientific">Scleroderma citrinum Foug A</name>
    <dbReference type="NCBI Taxonomy" id="1036808"/>
    <lineage>
        <taxon>Eukaryota</taxon>
        <taxon>Fungi</taxon>
        <taxon>Dikarya</taxon>
        <taxon>Basidiomycota</taxon>
        <taxon>Agaricomycotina</taxon>
        <taxon>Agaricomycetes</taxon>
        <taxon>Agaricomycetidae</taxon>
        <taxon>Boletales</taxon>
        <taxon>Sclerodermatineae</taxon>
        <taxon>Sclerodermataceae</taxon>
        <taxon>Scleroderma</taxon>
    </lineage>
</organism>
<evidence type="ECO:0000313" key="4">
    <source>
        <dbReference type="Proteomes" id="UP000053989"/>
    </source>
</evidence>
<reference evidence="4" key="2">
    <citation type="submission" date="2015-01" db="EMBL/GenBank/DDBJ databases">
        <title>Evolutionary Origins and Diversification of the Mycorrhizal Mutualists.</title>
        <authorList>
            <consortium name="DOE Joint Genome Institute"/>
            <consortium name="Mycorrhizal Genomics Consortium"/>
            <person name="Kohler A."/>
            <person name="Kuo A."/>
            <person name="Nagy L.G."/>
            <person name="Floudas D."/>
            <person name="Copeland A."/>
            <person name="Barry K.W."/>
            <person name="Cichocki N."/>
            <person name="Veneault-Fourrey C."/>
            <person name="LaButti K."/>
            <person name="Lindquist E.A."/>
            <person name="Lipzen A."/>
            <person name="Lundell T."/>
            <person name="Morin E."/>
            <person name="Murat C."/>
            <person name="Riley R."/>
            <person name="Ohm R."/>
            <person name="Sun H."/>
            <person name="Tunlid A."/>
            <person name="Henrissat B."/>
            <person name="Grigoriev I.V."/>
            <person name="Hibbett D.S."/>
            <person name="Martin F."/>
        </authorList>
    </citation>
    <scope>NUCLEOTIDE SEQUENCE [LARGE SCALE GENOMIC DNA]</scope>
    <source>
        <strain evidence="4">Foug A</strain>
    </source>
</reference>
<evidence type="ECO:0000313" key="3">
    <source>
        <dbReference type="EMBL" id="KIM64629.1"/>
    </source>
</evidence>
<dbReference type="AlphaFoldDB" id="A0A0C3E8D1"/>
<dbReference type="Gene3D" id="1.20.5.340">
    <property type="match status" value="1"/>
</dbReference>
<feature type="region of interest" description="Disordered" evidence="2">
    <location>
        <begin position="1"/>
        <end position="29"/>
    </location>
</feature>
<feature type="compositionally biased region" description="Polar residues" evidence="2">
    <location>
        <begin position="16"/>
        <end position="25"/>
    </location>
</feature>
<evidence type="ECO:0000256" key="2">
    <source>
        <dbReference type="SAM" id="MobiDB-lite"/>
    </source>
</evidence>
<dbReference type="EMBL" id="KN822027">
    <property type="protein sequence ID" value="KIM64629.1"/>
    <property type="molecule type" value="Genomic_DNA"/>
</dbReference>
<proteinExistence type="predicted"/>
<dbReference type="HOGENOM" id="CLU_1409568_0_0_1"/>
<sequence>MSSSRNQEPRPPPTPMSQTNPNQDNTRSREAAMQELVTSAVGTALRPVASRLDGLRQQLDPITAHITNNTVTPAILQSHLNPMNQSLQALQGQVEQIERRFDPLNDRLDTVQNQIIHGMDQRFNVLEQAIQATDGEVHTISNAQVAANELAAETLVSSYQVRCTFLVLNPSPCHLSMLSNSFDLRYHLGVAHK</sequence>
<evidence type="ECO:0000256" key="1">
    <source>
        <dbReference type="SAM" id="Coils"/>
    </source>
</evidence>
<dbReference type="Proteomes" id="UP000053989">
    <property type="component" value="Unassembled WGS sequence"/>
</dbReference>
<evidence type="ECO:0008006" key="5">
    <source>
        <dbReference type="Google" id="ProtNLM"/>
    </source>
</evidence>
<dbReference type="OrthoDB" id="2614412at2759"/>
<accession>A0A0C3E8D1</accession>
<gene>
    <name evidence="3" type="ORF">SCLCIDRAFT_611786</name>
</gene>
<dbReference type="InParanoid" id="A0A0C3E8D1"/>